<accession>A0A8H3FW11</accession>
<protein>
    <submittedName>
        <fullName evidence="1">Uncharacterized protein</fullName>
    </submittedName>
</protein>
<gene>
    <name evidence="1" type="ORF">HETSPECPRED_007547</name>
</gene>
<organism evidence="1 2">
    <name type="scientific">Heterodermia speciosa</name>
    <dbReference type="NCBI Taxonomy" id="116794"/>
    <lineage>
        <taxon>Eukaryota</taxon>
        <taxon>Fungi</taxon>
        <taxon>Dikarya</taxon>
        <taxon>Ascomycota</taxon>
        <taxon>Pezizomycotina</taxon>
        <taxon>Lecanoromycetes</taxon>
        <taxon>OSLEUM clade</taxon>
        <taxon>Lecanoromycetidae</taxon>
        <taxon>Caliciales</taxon>
        <taxon>Physciaceae</taxon>
        <taxon>Heterodermia</taxon>
    </lineage>
</organism>
<dbReference type="Proteomes" id="UP000664521">
    <property type="component" value="Unassembled WGS sequence"/>
</dbReference>
<evidence type="ECO:0000313" key="1">
    <source>
        <dbReference type="EMBL" id="CAF9930107.1"/>
    </source>
</evidence>
<sequence length="110" mass="13022">MTRFDRTPLLPEMLANILAHQREEVFQHGTPARDAGIRRHVHKKNDRNMNKAIALGQDPDSDVSMVRTRVRHYLLRNFQDQFVADEEDVRRREIRVPLTQDQTSWSFKKA</sequence>
<dbReference type="AlphaFoldDB" id="A0A8H3FW11"/>
<proteinExistence type="predicted"/>
<reference evidence="1" key="1">
    <citation type="submission" date="2021-03" db="EMBL/GenBank/DDBJ databases">
        <authorList>
            <person name="Tagirdzhanova G."/>
        </authorList>
    </citation>
    <scope>NUCLEOTIDE SEQUENCE</scope>
</reference>
<keyword evidence="2" id="KW-1185">Reference proteome</keyword>
<evidence type="ECO:0000313" key="2">
    <source>
        <dbReference type="Proteomes" id="UP000664521"/>
    </source>
</evidence>
<dbReference type="EMBL" id="CAJPDS010000054">
    <property type="protein sequence ID" value="CAF9930107.1"/>
    <property type="molecule type" value="Genomic_DNA"/>
</dbReference>
<comment type="caution">
    <text evidence="1">The sequence shown here is derived from an EMBL/GenBank/DDBJ whole genome shotgun (WGS) entry which is preliminary data.</text>
</comment>
<name>A0A8H3FW11_9LECA</name>